<evidence type="ECO:0000256" key="7">
    <source>
        <dbReference type="HAMAP-Rule" id="MF_00093"/>
    </source>
</evidence>
<accession>A0A518A8I2</accession>
<name>A0A518FRJ6_9PLAN</name>
<dbReference type="NCBIfam" id="NF001859">
    <property type="entry name" value="PRK00591.1"/>
    <property type="match status" value="1"/>
</dbReference>
<feature type="coiled-coil region" evidence="9">
    <location>
        <begin position="75"/>
        <end position="102"/>
    </location>
</feature>
<dbReference type="EMBL" id="CP037421">
    <property type="protein sequence ID" value="QDT28173.1"/>
    <property type="molecule type" value="Genomic_DNA"/>
</dbReference>
<dbReference type="InterPro" id="IPR045853">
    <property type="entry name" value="Pep_chain_release_fac_I_sf"/>
</dbReference>
<dbReference type="Gene3D" id="6.10.140.1950">
    <property type="match status" value="1"/>
</dbReference>
<comment type="function">
    <text evidence="1 7">Peptide chain release factor 1 directs the termination of translation in response to the peptide chain termination codons UAG and UAA.</text>
</comment>
<gene>
    <name evidence="12" type="primary">prfA_2</name>
    <name evidence="7" type="synonym">prfA</name>
    <name evidence="11" type="ORF">Enr10x_35120</name>
    <name evidence="12" type="ORF">Pan153_35710</name>
</gene>
<dbReference type="Gene3D" id="3.30.70.1660">
    <property type="match status" value="1"/>
</dbReference>
<accession>A0A517Q969</accession>
<comment type="similarity">
    <text evidence="3 7">Belongs to the prokaryotic/mitochondrial release factor family.</text>
</comment>
<dbReference type="Proteomes" id="UP000315647">
    <property type="component" value="Chromosome"/>
</dbReference>
<dbReference type="InterPro" id="IPR000352">
    <property type="entry name" value="Pep_chain_release_fac_I"/>
</dbReference>
<dbReference type="Gene3D" id="3.30.160.20">
    <property type="match status" value="1"/>
</dbReference>
<evidence type="ECO:0000256" key="4">
    <source>
        <dbReference type="ARBA" id="ARBA00022481"/>
    </source>
</evidence>
<dbReference type="PANTHER" id="PTHR43804:SF7">
    <property type="entry name" value="LD18447P"/>
    <property type="match status" value="1"/>
</dbReference>
<dbReference type="Pfam" id="PF00472">
    <property type="entry name" value="RF-1"/>
    <property type="match status" value="1"/>
</dbReference>
<proteinExistence type="inferred from homology"/>
<protein>
    <recommendedName>
        <fullName evidence="7 8">Peptide chain release factor 1</fullName>
        <shortName evidence="7">RF-1</shortName>
    </recommendedName>
</protein>
<evidence type="ECO:0000256" key="8">
    <source>
        <dbReference type="NCBIfam" id="TIGR00019"/>
    </source>
</evidence>
<dbReference type="SUPFAM" id="SSF75620">
    <property type="entry name" value="Release factor"/>
    <property type="match status" value="1"/>
</dbReference>
<evidence type="ECO:0000313" key="13">
    <source>
        <dbReference type="Proteomes" id="UP000315647"/>
    </source>
</evidence>
<evidence type="ECO:0000256" key="6">
    <source>
        <dbReference type="ARBA" id="ARBA00022917"/>
    </source>
</evidence>
<dbReference type="RefSeq" id="WP_145110314.1">
    <property type="nucleotide sequence ID" value="NZ_CP036277.1"/>
</dbReference>
<evidence type="ECO:0000313" key="14">
    <source>
        <dbReference type="Proteomes" id="UP000320839"/>
    </source>
</evidence>
<dbReference type="PANTHER" id="PTHR43804">
    <property type="entry name" value="LD18447P"/>
    <property type="match status" value="1"/>
</dbReference>
<accession>A0A518FRJ6</accession>
<dbReference type="Proteomes" id="UP000320839">
    <property type="component" value="Chromosome"/>
</dbReference>
<feature type="domain" description="Peptide chain release factor" evidence="10">
    <location>
        <begin position="64"/>
        <end position="179"/>
    </location>
</feature>
<evidence type="ECO:0000313" key="12">
    <source>
        <dbReference type="EMBL" id="QDV18910.1"/>
    </source>
</evidence>
<dbReference type="NCBIfam" id="TIGR00019">
    <property type="entry name" value="prfA"/>
    <property type="match status" value="1"/>
</dbReference>
<comment type="subcellular location">
    <subcellularLocation>
        <location evidence="2 7">Cytoplasm</location>
    </subcellularLocation>
</comment>
<keyword evidence="4 7" id="KW-0488">Methylation</keyword>
<dbReference type="EMBL" id="CP036317">
    <property type="protein sequence ID" value="QDV18910.1"/>
    <property type="molecule type" value="Genomic_DNA"/>
</dbReference>
<reference evidence="12 14" key="1">
    <citation type="submission" date="2019-02" db="EMBL/GenBank/DDBJ databases">
        <title>Deep-cultivation of Planctomycetes and their phenomic and genomic characterization uncovers novel biology.</title>
        <authorList>
            <person name="Wiegand S."/>
            <person name="Jogler M."/>
            <person name="Boedeker C."/>
            <person name="Pinto D."/>
            <person name="Vollmers J."/>
            <person name="Rivas-Marin E."/>
            <person name="Kohn T."/>
            <person name="Peeters S.H."/>
            <person name="Heuer A."/>
            <person name="Rast P."/>
            <person name="Oberbeckmann S."/>
            <person name="Bunk B."/>
            <person name="Jeske O."/>
            <person name="Meyerdierks A."/>
            <person name="Storesund J.E."/>
            <person name="Kallscheuer N."/>
            <person name="Luecker S."/>
            <person name="Lage O.M."/>
            <person name="Pohl T."/>
            <person name="Merkel B.J."/>
            <person name="Hornburger P."/>
            <person name="Mueller R.-W."/>
            <person name="Bruemmer F."/>
            <person name="Labrenz M."/>
            <person name="Spormann A.M."/>
            <person name="Op den Camp H."/>
            <person name="Overmann J."/>
            <person name="Amann R."/>
            <person name="Jetten M.S.M."/>
            <person name="Mascher T."/>
            <person name="Medema M.H."/>
            <person name="Devos D.P."/>
            <person name="Kaster A.-K."/>
            <person name="Ovreas L."/>
            <person name="Rohde M."/>
            <person name="Galperin M.Y."/>
            <person name="Jogler C."/>
        </authorList>
    </citation>
    <scope>NUCLEOTIDE SEQUENCE [LARGE SCALE GENOMIC DNA]</scope>
    <source>
        <strain evidence="11 13">Enr10</strain>
        <strain evidence="12 14">Pan153</strain>
    </source>
</reference>
<dbReference type="GO" id="GO:0016149">
    <property type="term" value="F:translation release factor activity, codon specific"/>
    <property type="evidence" value="ECO:0007669"/>
    <property type="project" value="UniProtKB-UniRule"/>
</dbReference>
<keyword evidence="6 7" id="KW-0648">Protein biosynthesis</keyword>
<evidence type="ECO:0000313" key="11">
    <source>
        <dbReference type="EMBL" id="QDT28173.1"/>
    </source>
</evidence>
<dbReference type="FunFam" id="3.30.70.1660:FF:000002">
    <property type="entry name" value="Peptide chain release factor 1"/>
    <property type="match status" value="1"/>
</dbReference>
<evidence type="ECO:0000256" key="5">
    <source>
        <dbReference type="ARBA" id="ARBA00022490"/>
    </source>
</evidence>
<keyword evidence="5 7" id="KW-0963">Cytoplasm</keyword>
<evidence type="ECO:0000256" key="9">
    <source>
        <dbReference type="SAM" id="Coils"/>
    </source>
</evidence>
<dbReference type="SMART" id="SM00937">
    <property type="entry name" value="PCRF"/>
    <property type="match status" value="1"/>
</dbReference>
<keyword evidence="13" id="KW-1185">Reference proteome</keyword>
<dbReference type="InterPro" id="IPR005139">
    <property type="entry name" value="PCRF"/>
</dbReference>
<feature type="modified residue" description="N5-methylglutamine" evidence="7">
    <location>
        <position position="235"/>
    </location>
</feature>
<dbReference type="InterPro" id="IPR050057">
    <property type="entry name" value="Prokaryotic/Mito_RF"/>
</dbReference>
<dbReference type="InterPro" id="IPR004373">
    <property type="entry name" value="RF-1"/>
</dbReference>
<sequence length="361" mass="40686">MKFPTLQAKLERYEELEKQLQDPEVLTNNAKLVEIQREYGGLAKVALEVRAFNTREEDIEVAREMLEEETDPDAKAYAQKELDQLCEEHEKHTKELEDLVVAGDSITRGGLIMEIRAGAGGDEAALFASELFQMYQHYVEAQKGWKTEVLDMSATELGGIKEVTFSISGEGAYHRLQFESGGHRVQRVPETETQGRVHTSAATVAVLPEASEVEVEIKPDDIRLDTFHASGPGGQKVNKTESAVRITHLPTGTVVQCQDEKSQHKNKAKAMRVLRSRVLEQMQQKAAEERADQRRTLIGSGDRSQRIRTYNFPQGRVTDHRINLSLYKLDQIMQGALDELIDALLQFDREERLLGDSANKN</sequence>
<evidence type="ECO:0000256" key="2">
    <source>
        <dbReference type="ARBA" id="ARBA00004496"/>
    </source>
</evidence>
<dbReference type="HAMAP" id="MF_00093">
    <property type="entry name" value="Rel_fac_1"/>
    <property type="match status" value="1"/>
</dbReference>
<organism evidence="12 14">
    <name type="scientific">Gimesia panareensis</name>
    <dbReference type="NCBI Taxonomy" id="2527978"/>
    <lineage>
        <taxon>Bacteria</taxon>
        <taxon>Pseudomonadati</taxon>
        <taxon>Planctomycetota</taxon>
        <taxon>Planctomycetia</taxon>
        <taxon>Planctomycetales</taxon>
        <taxon>Planctomycetaceae</taxon>
        <taxon>Gimesia</taxon>
    </lineage>
</organism>
<evidence type="ECO:0000256" key="1">
    <source>
        <dbReference type="ARBA" id="ARBA00002986"/>
    </source>
</evidence>
<dbReference type="FunFam" id="3.30.160.20:FF:000004">
    <property type="entry name" value="Peptide chain release factor 1"/>
    <property type="match status" value="1"/>
</dbReference>
<comment type="PTM">
    <text evidence="7">Methylated by PrmC. Methylation increases the termination efficiency of RF1.</text>
</comment>
<dbReference type="AlphaFoldDB" id="A0A518FRJ6"/>
<keyword evidence="9" id="KW-0175">Coiled coil</keyword>
<evidence type="ECO:0000259" key="10">
    <source>
        <dbReference type="SMART" id="SM00937"/>
    </source>
</evidence>
<dbReference type="FunFam" id="3.30.70.1660:FF:000004">
    <property type="entry name" value="Peptide chain release factor 1"/>
    <property type="match status" value="1"/>
</dbReference>
<evidence type="ECO:0000256" key="3">
    <source>
        <dbReference type="ARBA" id="ARBA00010835"/>
    </source>
</evidence>
<dbReference type="OrthoDB" id="9806673at2"/>
<dbReference type="GO" id="GO:0005829">
    <property type="term" value="C:cytosol"/>
    <property type="evidence" value="ECO:0007669"/>
    <property type="project" value="UniProtKB-ARBA"/>
</dbReference>
<dbReference type="Pfam" id="PF03462">
    <property type="entry name" value="PCRF"/>
    <property type="match status" value="1"/>
</dbReference>